<dbReference type="KEGG" id="mel:Metbo_0426"/>
<comment type="similarity">
    <text evidence="6">Belongs to the TiaS family.</text>
</comment>
<feature type="domain" description="TiaS FLD" evidence="9">
    <location>
        <begin position="145"/>
        <end position="256"/>
    </location>
</feature>
<dbReference type="Pfam" id="PF22641">
    <property type="entry name" value="TiaS_TCKD"/>
    <property type="match status" value="1"/>
</dbReference>
<dbReference type="CDD" id="cd04482">
    <property type="entry name" value="RPA2_OBF_like"/>
    <property type="match status" value="1"/>
</dbReference>
<keyword evidence="3 6" id="KW-0819">tRNA processing</keyword>
<dbReference type="InterPro" id="IPR013696">
    <property type="entry name" value="TiaS_FLD"/>
</dbReference>
<dbReference type="InterPro" id="IPR053870">
    <property type="entry name" value="TiaS-like_TCKD"/>
</dbReference>
<evidence type="ECO:0000259" key="8">
    <source>
        <dbReference type="Pfam" id="PF01336"/>
    </source>
</evidence>
<dbReference type="Gene3D" id="3.90.600.20">
    <property type="match status" value="1"/>
</dbReference>
<dbReference type="InterPro" id="IPR004365">
    <property type="entry name" value="NA-bd_OB_tRNA"/>
</dbReference>
<evidence type="ECO:0000256" key="2">
    <source>
        <dbReference type="ARBA" id="ARBA00022598"/>
    </source>
</evidence>
<evidence type="ECO:0000259" key="10">
    <source>
        <dbReference type="Pfam" id="PF22641"/>
    </source>
</evidence>
<dbReference type="Gene3D" id="2.40.50.1010">
    <property type="match status" value="1"/>
</dbReference>
<evidence type="ECO:0000313" key="13">
    <source>
        <dbReference type="Proteomes" id="UP000007490"/>
    </source>
</evidence>
<sequence length="424" mass="48005">MNDILLYVGIDDTDSSSGMCTTYVTCVIISKLKDYGFNISGYPRLIRLNPFARFKTRGNGALSFKLKLKTEKEVEEVKKLVLENVQTLSELQDEKTNPGVVFYQNDVTLELEEFADRTIRNIVSITETESILKNIGADYYKFKNGRGIIGALAAIGCNLTDQTFELLAYRTPENYGSKRRIDHESVVEMDTKTYPSTFDNLDHGYIAIEPHTPCPVLYGIRGENPDVLEQARTMVRVMEPVERHCIFQTNQHTDMHLKPIDNISDMEKFKCYIVNGKVMDKPHVIDGGHLIFRLEDESGNIECAAYEPTKQFRNYVRKLEPGDILEVYGGVGEGINNQGTLNIEKFQLKELAKTEKFVNPMCSCGKRMKSAGKNKGFKCPSCSKIERNGEKVAVEVPRNIEKGFYETPPSARRHLSKPLVRDGL</sequence>
<feature type="domain" description="TiaS C-terminal zinc ribbon" evidence="11">
    <location>
        <begin position="359"/>
        <end position="400"/>
    </location>
</feature>
<dbReference type="HAMAP" id="MF_01892">
    <property type="entry name" value="tRNA_Ile2_agm2C_synt"/>
    <property type="match status" value="1"/>
</dbReference>
<dbReference type="RefSeq" id="WP_013644029.1">
    <property type="nucleotide sequence ID" value="NC_015216.1"/>
</dbReference>
<dbReference type="Pfam" id="PF08489">
    <property type="entry name" value="TiaS_FLD"/>
    <property type="match status" value="1"/>
</dbReference>
<evidence type="ECO:0000256" key="3">
    <source>
        <dbReference type="ARBA" id="ARBA00022694"/>
    </source>
</evidence>
<organism evidence="12 13">
    <name type="scientific">Methanobacterium lacus (strain AL-21)</name>
    <dbReference type="NCBI Taxonomy" id="877455"/>
    <lineage>
        <taxon>Archaea</taxon>
        <taxon>Methanobacteriati</taxon>
        <taxon>Methanobacteriota</taxon>
        <taxon>Methanomada group</taxon>
        <taxon>Methanobacteria</taxon>
        <taxon>Methanobacteriales</taxon>
        <taxon>Methanobacteriaceae</taxon>
        <taxon>Methanobacterium</taxon>
    </lineage>
</organism>
<dbReference type="PANTHER" id="PTHR40705">
    <property type="entry name" value="TRNA(ILE2) 2-AGMATINYLCYTIDINE SYNTHETASE TIAS"/>
    <property type="match status" value="1"/>
</dbReference>
<comment type="catalytic activity">
    <reaction evidence="6">
        <text>cytidine(34) in tRNA(Ile2) + agmatine + ATP + H2O = 2-agmatinylcytidine(34) in tRNA(Ile2) + AMP + 2 phosphate + 2 H(+)</text>
        <dbReference type="Rhea" id="RHEA:43608"/>
        <dbReference type="Rhea" id="RHEA-COMP:10625"/>
        <dbReference type="Rhea" id="RHEA-COMP:10626"/>
        <dbReference type="ChEBI" id="CHEBI:15377"/>
        <dbReference type="ChEBI" id="CHEBI:15378"/>
        <dbReference type="ChEBI" id="CHEBI:30616"/>
        <dbReference type="ChEBI" id="CHEBI:43474"/>
        <dbReference type="ChEBI" id="CHEBI:58145"/>
        <dbReference type="ChEBI" id="CHEBI:82748"/>
        <dbReference type="ChEBI" id="CHEBI:83545"/>
        <dbReference type="ChEBI" id="CHEBI:456215"/>
        <dbReference type="EC" id="6.3.4.22"/>
    </reaction>
</comment>
<dbReference type="GO" id="GO:0005524">
    <property type="term" value="F:ATP binding"/>
    <property type="evidence" value="ECO:0007669"/>
    <property type="project" value="UniProtKB-KW"/>
</dbReference>
<dbReference type="HOGENOM" id="CLU_675459_0_0_2"/>
<dbReference type="GO" id="GO:0003676">
    <property type="term" value="F:nucleic acid binding"/>
    <property type="evidence" value="ECO:0007669"/>
    <property type="project" value="InterPro"/>
</dbReference>
<keyword evidence="13" id="KW-1185">Reference proteome</keyword>
<comment type="subcellular location">
    <subcellularLocation>
        <location evidence="6">Cytoplasm</location>
    </subcellularLocation>
</comment>
<dbReference type="Proteomes" id="UP000007490">
    <property type="component" value="Chromosome"/>
</dbReference>
<keyword evidence="1 6" id="KW-0963">Cytoplasm</keyword>
<evidence type="ECO:0000256" key="7">
    <source>
        <dbReference type="SAM" id="MobiDB-lite"/>
    </source>
</evidence>
<reference evidence="12 13" key="2">
    <citation type="journal article" date="2014" name="Int. J. Syst. Evol. Microbiol.">
        <title>Methanobacterium paludis sp. nov. and a novel strain of Methanobacterium lacus isolated from northern peatlands.</title>
        <authorList>
            <person name="Cadillo-Quiroz H."/>
            <person name="Brauer S.L."/>
            <person name="Goodson N."/>
            <person name="Yavitt J.B."/>
            <person name="Zinder S.H."/>
        </authorList>
    </citation>
    <scope>NUCLEOTIDE SEQUENCE [LARGE SCALE GENOMIC DNA]</scope>
    <source>
        <strain evidence="12 13">AL-21</strain>
    </source>
</reference>
<feature type="domain" description="OB" evidence="8">
    <location>
        <begin position="273"/>
        <end position="347"/>
    </location>
</feature>
<evidence type="ECO:0000259" key="9">
    <source>
        <dbReference type="Pfam" id="PF08489"/>
    </source>
</evidence>
<keyword evidence="2 6" id="KW-0436">Ligase</keyword>
<proteinExistence type="inferred from homology"/>
<dbReference type="GeneID" id="10276863"/>
<dbReference type="PANTHER" id="PTHR40705:SF1">
    <property type="entry name" value="TRNA(ILE2) 2-AGMATINYLCYTIDINE SYNTHETASE TIAS"/>
    <property type="match status" value="1"/>
</dbReference>
<feature type="region of interest" description="Disordered" evidence="7">
    <location>
        <begin position="405"/>
        <end position="424"/>
    </location>
</feature>
<keyword evidence="4 6" id="KW-0547">Nucleotide-binding</keyword>
<dbReference type="InterPro" id="IPR024913">
    <property type="entry name" value="tRNA_Ile2__agm2C_synt"/>
</dbReference>
<dbReference type="GO" id="GO:0016879">
    <property type="term" value="F:ligase activity, forming carbon-nitrogen bonds"/>
    <property type="evidence" value="ECO:0007669"/>
    <property type="project" value="UniProtKB-UniRule"/>
</dbReference>
<comment type="function">
    <text evidence="6">ATP-dependent agmatine transferase that catalyzes the formation of 2-agmatinylcytidine (agm2C) at the wobble position (C34) of tRNA(Ile2), converting the codon specificity from AUG to AUA.</text>
</comment>
<evidence type="ECO:0000256" key="6">
    <source>
        <dbReference type="HAMAP-Rule" id="MF_01892"/>
    </source>
</evidence>
<evidence type="ECO:0000256" key="1">
    <source>
        <dbReference type="ARBA" id="ARBA00022490"/>
    </source>
</evidence>
<dbReference type="Pfam" id="PF01336">
    <property type="entry name" value="tRNA_anti-codon"/>
    <property type="match status" value="1"/>
</dbReference>
<evidence type="ECO:0000256" key="5">
    <source>
        <dbReference type="ARBA" id="ARBA00022840"/>
    </source>
</evidence>
<dbReference type="EMBL" id="CP002551">
    <property type="protein sequence ID" value="ADZ08678.1"/>
    <property type="molecule type" value="Genomic_DNA"/>
</dbReference>
<dbReference type="eggNOG" id="arCOG01115">
    <property type="taxonomic scope" value="Archaea"/>
</dbReference>
<dbReference type="AlphaFoldDB" id="F0T956"/>
<evidence type="ECO:0000256" key="4">
    <source>
        <dbReference type="ARBA" id="ARBA00022741"/>
    </source>
</evidence>
<dbReference type="InterPro" id="IPR055394">
    <property type="entry name" value="Zn_ribbon_TiaS"/>
</dbReference>
<dbReference type="GO" id="GO:0002101">
    <property type="term" value="P:tRNA wobble cytosine modification"/>
    <property type="evidence" value="ECO:0007669"/>
    <property type="project" value="UniProtKB-UniRule"/>
</dbReference>
<dbReference type="GO" id="GO:0005737">
    <property type="term" value="C:cytoplasm"/>
    <property type="evidence" value="ECO:0007669"/>
    <property type="project" value="UniProtKB-SubCell"/>
</dbReference>
<protein>
    <recommendedName>
        <fullName evidence="6">tRNA(Ile2) 2-agmatinylcytidine synthetase TiaS</fullName>
        <shortName evidence="6">tRNA(Ile2)-agm2C synthetase</shortName>
        <ecNumber evidence="6">6.3.4.22</ecNumber>
    </recommendedName>
    <alternativeName>
        <fullName evidence="6">tRNA(Ile2) agmatidine synthetase</fullName>
    </alternativeName>
</protein>
<dbReference type="Pfam" id="PF23783">
    <property type="entry name" value="Zn_ribbon_TiaS"/>
    <property type="match status" value="1"/>
</dbReference>
<evidence type="ECO:0000313" key="12">
    <source>
        <dbReference type="EMBL" id="ADZ08678.1"/>
    </source>
</evidence>
<dbReference type="EC" id="6.3.4.22" evidence="6"/>
<dbReference type="STRING" id="877455.Metbo_0426"/>
<evidence type="ECO:0000259" key="11">
    <source>
        <dbReference type="Pfam" id="PF23783"/>
    </source>
</evidence>
<keyword evidence="5 6" id="KW-0067">ATP-binding</keyword>
<name>F0T956_METLA</name>
<accession>F0T956</accession>
<dbReference type="OrthoDB" id="39189at2157"/>
<feature type="domain" description="TiaS-like TCKD" evidence="10">
    <location>
        <begin position="7"/>
        <end position="143"/>
    </location>
</feature>
<dbReference type="Gene3D" id="3.30.70.2200">
    <property type="match status" value="1"/>
</dbReference>
<reference evidence="13" key="1">
    <citation type="submission" date="2011-02" db="EMBL/GenBank/DDBJ databases">
        <title>Complete sequence of Methanobacterium sp. AL-21.</title>
        <authorList>
            <consortium name="US DOE Joint Genome Institute"/>
            <person name="Lucas S."/>
            <person name="Copeland A."/>
            <person name="Lapidus A."/>
            <person name="Cheng J.-F."/>
            <person name="Goodwin L."/>
            <person name="Pitluck S."/>
            <person name="Chertkov O."/>
            <person name="Detter J.C."/>
            <person name="Han C."/>
            <person name="Tapia R."/>
            <person name="Land M."/>
            <person name="Hauser L."/>
            <person name="Kyrpides N."/>
            <person name="Ivanova N."/>
            <person name="Mikhailova N."/>
            <person name="Pagani I."/>
            <person name="Cadillo-Quiroz H."/>
            <person name="Imachi H."/>
            <person name="Zinder S."/>
            <person name="Liu W."/>
            <person name="Woyke T."/>
        </authorList>
    </citation>
    <scope>NUCLEOTIDE SEQUENCE [LARGE SCALE GENOMIC DNA]</scope>
    <source>
        <strain evidence="13">AL-21</strain>
    </source>
</reference>
<gene>
    <name evidence="6" type="primary">tiaS</name>
    <name evidence="12" type="ordered locus">Metbo_0426</name>
</gene>